<accession>A0A239HBU8</accession>
<dbReference type="AlphaFoldDB" id="A0A239HBU8"/>
<proteinExistence type="predicted"/>
<sequence length="197" mass="21842">MRHLIFAIIFNSAFSCSSANSGCSSPESSVMGKIIDESIQIPSTDLCELNEQSIETITDKLISQPEEIIKSVDLDPNYEECLLEMTNKLFDVNSISESKLKAIAALASKSDGFLTEYLFESIASLFDSNLEELLNFILANPKSYMYQLVVDGLGMRIAFYGEDKDKLEADAIVSLNKESHIELVGQIFGDVNPDKFD</sequence>
<dbReference type="RefSeq" id="WP_144017339.1">
    <property type="nucleotide sequence ID" value="NZ_FZPD01000002.1"/>
</dbReference>
<keyword evidence="2" id="KW-1185">Reference proteome</keyword>
<dbReference type="Proteomes" id="UP000198393">
    <property type="component" value="Unassembled WGS sequence"/>
</dbReference>
<gene>
    <name evidence="1" type="ORF">SAMN05421640_1196</name>
</gene>
<name>A0A239HBU8_EKHLU</name>
<evidence type="ECO:0000313" key="2">
    <source>
        <dbReference type="Proteomes" id="UP000198393"/>
    </source>
</evidence>
<reference evidence="1 2" key="1">
    <citation type="submission" date="2017-06" db="EMBL/GenBank/DDBJ databases">
        <authorList>
            <person name="Kim H.J."/>
            <person name="Triplett B.A."/>
        </authorList>
    </citation>
    <scope>NUCLEOTIDE SEQUENCE [LARGE SCALE GENOMIC DNA]</scope>
    <source>
        <strain evidence="1 2">DSM 19307</strain>
    </source>
</reference>
<protein>
    <submittedName>
        <fullName evidence="1">Uncharacterized protein</fullName>
    </submittedName>
</protein>
<dbReference type="EMBL" id="FZPD01000002">
    <property type="protein sequence ID" value="SNS77734.1"/>
    <property type="molecule type" value="Genomic_DNA"/>
</dbReference>
<evidence type="ECO:0000313" key="1">
    <source>
        <dbReference type="EMBL" id="SNS77734.1"/>
    </source>
</evidence>
<organism evidence="1 2">
    <name type="scientific">Ekhidna lutea</name>
    <dbReference type="NCBI Taxonomy" id="447679"/>
    <lineage>
        <taxon>Bacteria</taxon>
        <taxon>Pseudomonadati</taxon>
        <taxon>Bacteroidota</taxon>
        <taxon>Cytophagia</taxon>
        <taxon>Cytophagales</taxon>
        <taxon>Reichenbachiellaceae</taxon>
        <taxon>Ekhidna</taxon>
    </lineage>
</organism>
<dbReference type="PROSITE" id="PS51257">
    <property type="entry name" value="PROKAR_LIPOPROTEIN"/>
    <property type="match status" value="1"/>
</dbReference>